<reference evidence="3 4" key="1">
    <citation type="submission" date="2019-03" db="EMBL/GenBank/DDBJ databases">
        <title>Genomic Encyclopedia of Type Strains, Phase IV (KMG-IV): sequencing the most valuable type-strain genomes for metagenomic binning, comparative biology and taxonomic classification.</title>
        <authorList>
            <person name="Goeker M."/>
        </authorList>
    </citation>
    <scope>NUCLEOTIDE SEQUENCE [LARGE SCALE GENOMIC DNA]</scope>
    <source>
        <strain evidence="3 4">DSM 103428</strain>
    </source>
</reference>
<protein>
    <recommendedName>
        <fullName evidence="5">Opacity protein-like surface antigen</fullName>
    </recommendedName>
</protein>
<dbReference type="AlphaFoldDB" id="A0A4R1L7V1"/>
<keyword evidence="4" id="KW-1185">Reference proteome</keyword>
<keyword evidence="2" id="KW-0732">Signal</keyword>
<feature type="signal peptide" evidence="2">
    <location>
        <begin position="1"/>
        <end position="28"/>
    </location>
</feature>
<evidence type="ECO:0000313" key="4">
    <source>
        <dbReference type="Proteomes" id="UP000295210"/>
    </source>
</evidence>
<organism evidence="3 4">
    <name type="scientific">Acidipila rosea</name>
    <dbReference type="NCBI Taxonomy" id="768535"/>
    <lineage>
        <taxon>Bacteria</taxon>
        <taxon>Pseudomonadati</taxon>
        <taxon>Acidobacteriota</taxon>
        <taxon>Terriglobia</taxon>
        <taxon>Terriglobales</taxon>
        <taxon>Acidobacteriaceae</taxon>
        <taxon>Acidipila</taxon>
    </lineage>
</organism>
<proteinExistence type="predicted"/>
<dbReference type="EMBL" id="SMGK01000002">
    <property type="protein sequence ID" value="TCK74302.1"/>
    <property type="molecule type" value="Genomic_DNA"/>
</dbReference>
<dbReference type="OrthoDB" id="115219at2"/>
<evidence type="ECO:0000256" key="2">
    <source>
        <dbReference type="SAM" id="SignalP"/>
    </source>
</evidence>
<feature type="chain" id="PRO_5020248863" description="Opacity protein-like surface antigen" evidence="2">
    <location>
        <begin position="29"/>
        <end position="260"/>
    </location>
</feature>
<accession>A0A4R1L7V1</accession>
<comment type="caution">
    <text evidence="3">The sequence shown here is derived from an EMBL/GenBank/DDBJ whole genome shotgun (WGS) entry which is preliminary data.</text>
</comment>
<sequence>MVHMSKCLKYAVYPVFLFLLSAGSTLRAQDTTQPQQPQSQTEQQGPISELPTQTQQQRAQVLRQAQQRVRARREQRDKQTIQDTYSHKYEIYFGSGYLRFRPGHTLQHMDEGMWNVGFTDWVHGNWGVTGDVRGYYGRAYTHPNELGLPIFHPSISQYSFMAGPQYHFFEGVHWGWSAQLLGGMGHGNWATGTGGVPANLVGLYSNTNVLNLSAGAQVDYNLSPSLAIRLLPMMLVTKYGSNLQPNLGFTVTGVYRWGRK</sequence>
<evidence type="ECO:0000256" key="1">
    <source>
        <dbReference type="SAM" id="MobiDB-lite"/>
    </source>
</evidence>
<dbReference type="Proteomes" id="UP000295210">
    <property type="component" value="Unassembled WGS sequence"/>
</dbReference>
<name>A0A4R1L7V1_9BACT</name>
<evidence type="ECO:0008006" key="5">
    <source>
        <dbReference type="Google" id="ProtNLM"/>
    </source>
</evidence>
<feature type="region of interest" description="Disordered" evidence="1">
    <location>
        <begin position="29"/>
        <end position="55"/>
    </location>
</feature>
<gene>
    <name evidence="3" type="ORF">C7378_1924</name>
</gene>
<dbReference type="RefSeq" id="WP_131995183.1">
    <property type="nucleotide sequence ID" value="NZ_SMGK01000002.1"/>
</dbReference>
<evidence type="ECO:0000313" key="3">
    <source>
        <dbReference type="EMBL" id="TCK74302.1"/>
    </source>
</evidence>